<evidence type="ECO:0000313" key="2">
    <source>
        <dbReference type="Proteomes" id="UP000236723"/>
    </source>
</evidence>
<organism evidence="1 2">
    <name type="scientific">Thermomonospora echinospora</name>
    <dbReference type="NCBI Taxonomy" id="1992"/>
    <lineage>
        <taxon>Bacteria</taxon>
        <taxon>Bacillati</taxon>
        <taxon>Actinomycetota</taxon>
        <taxon>Actinomycetes</taxon>
        <taxon>Streptosporangiales</taxon>
        <taxon>Thermomonosporaceae</taxon>
        <taxon>Thermomonospora</taxon>
    </lineage>
</organism>
<keyword evidence="2" id="KW-1185">Reference proteome</keyword>
<dbReference type="OrthoDB" id="3482022at2"/>
<dbReference type="RefSeq" id="WP_103938258.1">
    <property type="nucleotide sequence ID" value="NZ_FNVO01000005.1"/>
</dbReference>
<protein>
    <submittedName>
        <fullName evidence="1">Uncharacterized protein</fullName>
    </submittedName>
</protein>
<proteinExistence type="predicted"/>
<sequence>MSGSDGVFTVAKGRVGHYAGLPAADDVLVGVLLQADGLEDDSVLADHDTLASVLSGGNAECDFTGYVRQVLAGVAWVVDDDAGTADGSVDVIVWPSAGGAHNNAVGKLLICYRPAAASTDEEIVPLTFHSVDVETNGSTVRVRLPSGFVRVA</sequence>
<dbReference type="EMBL" id="FNVO01000005">
    <property type="protein sequence ID" value="SEG45012.1"/>
    <property type="molecule type" value="Genomic_DNA"/>
</dbReference>
<reference evidence="2" key="1">
    <citation type="submission" date="2016-10" db="EMBL/GenBank/DDBJ databases">
        <authorList>
            <person name="Varghese N."/>
            <person name="Submissions S."/>
        </authorList>
    </citation>
    <scope>NUCLEOTIDE SEQUENCE [LARGE SCALE GENOMIC DNA]</scope>
    <source>
        <strain evidence="2">DSM 43163</strain>
    </source>
</reference>
<name>A0A1H6A9H2_9ACTN</name>
<evidence type="ECO:0000313" key="1">
    <source>
        <dbReference type="EMBL" id="SEG45012.1"/>
    </source>
</evidence>
<gene>
    <name evidence="1" type="ORF">SAMN04489712_105282</name>
</gene>
<dbReference type="Proteomes" id="UP000236723">
    <property type="component" value="Unassembled WGS sequence"/>
</dbReference>
<accession>A0A1H6A9H2</accession>
<dbReference type="AlphaFoldDB" id="A0A1H6A9H2"/>